<evidence type="ECO:0000256" key="1">
    <source>
        <dbReference type="ARBA" id="ARBA00005495"/>
    </source>
</evidence>
<dbReference type="Proteomes" id="UP000319732">
    <property type="component" value="Unassembled WGS sequence"/>
</dbReference>
<evidence type="ECO:0000313" key="6">
    <source>
        <dbReference type="EMBL" id="TQV72736.1"/>
    </source>
</evidence>
<accession>A0A545T682</accession>
<dbReference type="PANTHER" id="PTHR33337">
    <property type="entry name" value="GFA DOMAIN-CONTAINING PROTEIN"/>
    <property type="match status" value="1"/>
</dbReference>
<dbReference type="Gene3D" id="3.90.1590.10">
    <property type="entry name" value="glutathione-dependent formaldehyde- activating enzyme (gfa)"/>
    <property type="match status" value="1"/>
</dbReference>
<dbReference type="PROSITE" id="PS51891">
    <property type="entry name" value="CENP_V_GFA"/>
    <property type="match status" value="1"/>
</dbReference>
<keyword evidence="7" id="KW-1185">Reference proteome</keyword>
<dbReference type="Pfam" id="PF04828">
    <property type="entry name" value="GFA"/>
    <property type="match status" value="1"/>
</dbReference>
<evidence type="ECO:0000256" key="4">
    <source>
        <dbReference type="ARBA" id="ARBA00023239"/>
    </source>
</evidence>
<sequence>MRGECNCGAVSFEISATISDVYICHCSICRRSTGSAGIAVGIVSKDEFKWVTGKDNIGLWSKPGHDWQTSFCVTCGSPLPGKNDDKTIYVPVSLLTTGVSELKVAHHLFVGSKADWEEIGDTGKQHIEGYSE</sequence>
<dbReference type="GO" id="GO:0016846">
    <property type="term" value="F:carbon-sulfur lyase activity"/>
    <property type="evidence" value="ECO:0007669"/>
    <property type="project" value="InterPro"/>
</dbReference>
<keyword evidence="4" id="KW-0456">Lyase</keyword>
<name>A0A545T682_9GAMM</name>
<evidence type="ECO:0000256" key="3">
    <source>
        <dbReference type="ARBA" id="ARBA00022833"/>
    </source>
</evidence>
<evidence type="ECO:0000313" key="7">
    <source>
        <dbReference type="Proteomes" id="UP000319732"/>
    </source>
</evidence>
<protein>
    <submittedName>
        <fullName evidence="6">GFA family protein</fullName>
    </submittedName>
</protein>
<feature type="domain" description="CENP-V/GFA" evidence="5">
    <location>
        <begin position="1"/>
        <end position="117"/>
    </location>
</feature>
<dbReference type="InterPro" id="IPR006913">
    <property type="entry name" value="CENP-V/GFA"/>
</dbReference>
<evidence type="ECO:0000259" key="5">
    <source>
        <dbReference type="PROSITE" id="PS51891"/>
    </source>
</evidence>
<dbReference type="SUPFAM" id="SSF51316">
    <property type="entry name" value="Mss4-like"/>
    <property type="match status" value="1"/>
</dbReference>
<evidence type="ECO:0000256" key="2">
    <source>
        <dbReference type="ARBA" id="ARBA00022723"/>
    </source>
</evidence>
<keyword evidence="3" id="KW-0862">Zinc</keyword>
<comment type="caution">
    <text evidence="6">The sequence shown here is derived from an EMBL/GenBank/DDBJ whole genome shotgun (WGS) entry which is preliminary data.</text>
</comment>
<dbReference type="InterPro" id="IPR011057">
    <property type="entry name" value="Mss4-like_sf"/>
</dbReference>
<dbReference type="OrthoDB" id="4188830at2"/>
<organism evidence="6 7">
    <name type="scientific">Exilibacterium tricleocarpae</name>
    <dbReference type="NCBI Taxonomy" id="2591008"/>
    <lineage>
        <taxon>Bacteria</taxon>
        <taxon>Pseudomonadati</taxon>
        <taxon>Pseudomonadota</taxon>
        <taxon>Gammaproteobacteria</taxon>
        <taxon>Cellvibrionales</taxon>
        <taxon>Cellvibrionaceae</taxon>
        <taxon>Exilibacterium</taxon>
    </lineage>
</organism>
<dbReference type="PANTHER" id="PTHR33337:SF40">
    <property type="entry name" value="CENP-V_GFA DOMAIN-CONTAINING PROTEIN-RELATED"/>
    <property type="match status" value="1"/>
</dbReference>
<gene>
    <name evidence="6" type="ORF">FKG94_18100</name>
</gene>
<comment type="similarity">
    <text evidence="1">Belongs to the Gfa family.</text>
</comment>
<dbReference type="GO" id="GO:0046872">
    <property type="term" value="F:metal ion binding"/>
    <property type="evidence" value="ECO:0007669"/>
    <property type="project" value="UniProtKB-KW"/>
</dbReference>
<keyword evidence="2" id="KW-0479">Metal-binding</keyword>
<dbReference type="EMBL" id="VHSG01000019">
    <property type="protein sequence ID" value="TQV72736.1"/>
    <property type="molecule type" value="Genomic_DNA"/>
</dbReference>
<proteinExistence type="inferred from homology"/>
<dbReference type="RefSeq" id="WP_142928465.1">
    <property type="nucleotide sequence ID" value="NZ_ML660098.1"/>
</dbReference>
<reference evidence="6 7" key="1">
    <citation type="submission" date="2019-06" db="EMBL/GenBank/DDBJ databases">
        <title>Whole genome sequence for Cellvibrionaceae sp. R142.</title>
        <authorList>
            <person name="Wang G."/>
        </authorList>
    </citation>
    <scope>NUCLEOTIDE SEQUENCE [LARGE SCALE GENOMIC DNA]</scope>
    <source>
        <strain evidence="6 7">R142</strain>
    </source>
</reference>
<dbReference type="AlphaFoldDB" id="A0A545T682"/>